<evidence type="ECO:0000313" key="8">
    <source>
        <dbReference type="EMBL" id="RUP43831.1"/>
    </source>
</evidence>
<dbReference type="Gene3D" id="1.10.630.10">
    <property type="entry name" value="Cytochrome P450"/>
    <property type="match status" value="1"/>
</dbReference>
<dbReference type="SUPFAM" id="SSF48264">
    <property type="entry name" value="Cytochrome P450"/>
    <property type="match status" value="1"/>
</dbReference>
<dbReference type="GO" id="GO:0020037">
    <property type="term" value="F:heme binding"/>
    <property type="evidence" value="ECO:0007669"/>
    <property type="project" value="InterPro"/>
</dbReference>
<keyword evidence="5" id="KW-0560">Oxidoreductase</keyword>
<evidence type="ECO:0000256" key="6">
    <source>
        <dbReference type="ARBA" id="ARBA00023004"/>
    </source>
</evidence>
<dbReference type="AlphaFoldDB" id="A0A433CZ49"/>
<organism evidence="8 9">
    <name type="scientific">Jimgerdemannia flammicorona</name>
    <dbReference type="NCBI Taxonomy" id="994334"/>
    <lineage>
        <taxon>Eukaryota</taxon>
        <taxon>Fungi</taxon>
        <taxon>Fungi incertae sedis</taxon>
        <taxon>Mucoromycota</taxon>
        <taxon>Mucoromycotina</taxon>
        <taxon>Endogonomycetes</taxon>
        <taxon>Endogonales</taxon>
        <taxon>Endogonaceae</taxon>
        <taxon>Jimgerdemannia</taxon>
    </lineage>
</organism>
<reference evidence="8 9" key="1">
    <citation type="journal article" date="2018" name="New Phytol.">
        <title>Phylogenomics of Endogonaceae and evolution of mycorrhizas within Mucoromycota.</title>
        <authorList>
            <person name="Chang Y."/>
            <person name="Desiro A."/>
            <person name="Na H."/>
            <person name="Sandor L."/>
            <person name="Lipzen A."/>
            <person name="Clum A."/>
            <person name="Barry K."/>
            <person name="Grigoriev I.V."/>
            <person name="Martin F.M."/>
            <person name="Stajich J.E."/>
            <person name="Smith M.E."/>
            <person name="Bonito G."/>
            <person name="Spatafora J.W."/>
        </authorList>
    </citation>
    <scope>NUCLEOTIDE SEQUENCE [LARGE SCALE GENOMIC DNA]</scope>
    <source>
        <strain evidence="8 9">GMNB39</strain>
    </source>
</reference>
<feature type="binding site" description="axial binding residue" evidence="7">
    <location>
        <position position="91"/>
    </location>
    <ligand>
        <name>heme</name>
        <dbReference type="ChEBI" id="CHEBI:30413"/>
    </ligand>
    <ligandPart>
        <name>Fe</name>
        <dbReference type="ChEBI" id="CHEBI:18248"/>
    </ligandPart>
</feature>
<proteinExistence type="inferred from homology"/>
<dbReference type="PANTHER" id="PTHR24302:SF15">
    <property type="entry name" value="FATTY-ACID PEROXYGENASE"/>
    <property type="match status" value="1"/>
</dbReference>
<comment type="similarity">
    <text evidence="2">Belongs to the cytochrome P450 family.</text>
</comment>
<keyword evidence="9" id="KW-1185">Reference proteome</keyword>
<dbReference type="PANTHER" id="PTHR24302">
    <property type="entry name" value="CYTOCHROME P450 FAMILY 3"/>
    <property type="match status" value="1"/>
</dbReference>
<evidence type="ECO:0000313" key="9">
    <source>
        <dbReference type="Proteomes" id="UP000268093"/>
    </source>
</evidence>
<keyword evidence="3 7" id="KW-0349">Heme</keyword>
<comment type="caution">
    <text evidence="8">The sequence shown here is derived from an EMBL/GenBank/DDBJ whole genome shotgun (WGS) entry which is preliminary data.</text>
</comment>
<protein>
    <submittedName>
        <fullName evidence="8">Cytochrome P450</fullName>
    </submittedName>
</protein>
<dbReference type="InterPro" id="IPR002403">
    <property type="entry name" value="Cyt_P450_E_grp-IV"/>
</dbReference>
<name>A0A433CZ49_9FUNG</name>
<dbReference type="InterPro" id="IPR036396">
    <property type="entry name" value="Cyt_P450_sf"/>
</dbReference>
<evidence type="ECO:0000256" key="7">
    <source>
        <dbReference type="PIRSR" id="PIRSR602403-1"/>
    </source>
</evidence>
<dbReference type="GO" id="GO:0016705">
    <property type="term" value="F:oxidoreductase activity, acting on paired donors, with incorporation or reduction of molecular oxygen"/>
    <property type="evidence" value="ECO:0007669"/>
    <property type="project" value="InterPro"/>
</dbReference>
<gene>
    <name evidence="8" type="ORF">BC936DRAFT_136678</name>
</gene>
<dbReference type="Pfam" id="PF00067">
    <property type="entry name" value="p450"/>
    <property type="match status" value="1"/>
</dbReference>
<evidence type="ECO:0000256" key="4">
    <source>
        <dbReference type="ARBA" id="ARBA00022723"/>
    </source>
</evidence>
<evidence type="ECO:0000256" key="1">
    <source>
        <dbReference type="ARBA" id="ARBA00001971"/>
    </source>
</evidence>
<evidence type="ECO:0000256" key="5">
    <source>
        <dbReference type="ARBA" id="ARBA00023002"/>
    </source>
</evidence>
<dbReference type="InterPro" id="IPR001128">
    <property type="entry name" value="Cyt_P450"/>
</dbReference>
<keyword evidence="6 7" id="KW-0408">Iron</keyword>
<dbReference type="EMBL" id="RBNI01010216">
    <property type="protein sequence ID" value="RUP43831.1"/>
    <property type="molecule type" value="Genomic_DNA"/>
</dbReference>
<keyword evidence="4 7" id="KW-0479">Metal-binding</keyword>
<accession>A0A433CZ49</accession>
<evidence type="ECO:0000256" key="2">
    <source>
        <dbReference type="ARBA" id="ARBA00010617"/>
    </source>
</evidence>
<dbReference type="OrthoDB" id="1470350at2759"/>
<comment type="cofactor">
    <cofactor evidence="1 7">
        <name>heme</name>
        <dbReference type="ChEBI" id="CHEBI:30413"/>
    </cofactor>
</comment>
<evidence type="ECO:0000256" key="3">
    <source>
        <dbReference type="ARBA" id="ARBA00022617"/>
    </source>
</evidence>
<dbReference type="PRINTS" id="PR00465">
    <property type="entry name" value="EP450IV"/>
</dbReference>
<dbReference type="Proteomes" id="UP000268093">
    <property type="component" value="Unassembled WGS sequence"/>
</dbReference>
<sequence length="97" mass="11480">MEYIMMVIKESMRIQPIAHTIAKRRVIKPTEISDHVIPAGALVGIDVWAIHHDPQLYHDPLEFRHERFAPDEKVTTHTYQWFPFGGGTRQCRWCWKL</sequence>
<dbReference type="GO" id="GO:0005506">
    <property type="term" value="F:iron ion binding"/>
    <property type="evidence" value="ECO:0007669"/>
    <property type="project" value="InterPro"/>
</dbReference>
<dbReference type="GO" id="GO:0008395">
    <property type="term" value="F:steroid hydroxylase activity"/>
    <property type="evidence" value="ECO:0007669"/>
    <property type="project" value="TreeGrafter"/>
</dbReference>
<dbReference type="InterPro" id="IPR050705">
    <property type="entry name" value="Cytochrome_P450_3A"/>
</dbReference>